<dbReference type="PANTHER" id="PTHR36692">
    <property type="entry name" value="PROTEIN SNAKESKIN"/>
    <property type="match status" value="1"/>
</dbReference>
<evidence type="ECO:0000256" key="1">
    <source>
        <dbReference type="SAM" id="Phobius"/>
    </source>
</evidence>
<keyword evidence="1" id="KW-0472">Membrane</keyword>
<feature type="transmembrane region" description="Helical" evidence="1">
    <location>
        <begin position="93"/>
        <end position="113"/>
    </location>
</feature>
<proteinExistence type="predicted"/>
<keyword evidence="1" id="KW-1133">Transmembrane helix</keyword>
<feature type="transmembrane region" description="Helical" evidence="1">
    <location>
        <begin position="48"/>
        <end position="73"/>
    </location>
</feature>
<evidence type="ECO:0000313" key="2">
    <source>
        <dbReference type="EMBL" id="KAJ3645957.1"/>
    </source>
</evidence>
<comment type="caution">
    <text evidence="2">The sequence shown here is derived from an EMBL/GenBank/DDBJ whole genome shotgun (WGS) entry which is preliminary data.</text>
</comment>
<keyword evidence="1" id="KW-0812">Transmembrane</keyword>
<keyword evidence="3" id="KW-1185">Reference proteome</keyword>
<gene>
    <name evidence="2" type="ORF">Zmor_023574</name>
</gene>
<dbReference type="GO" id="GO:0019991">
    <property type="term" value="P:septate junction assembly"/>
    <property type="evidence" value="ECO:0007669"/>
    <property type="project" value="InterPro"/>
</dbReference>
<dbReference type="GO" id="GO:0005886">
    <property type="term" value="C:plasma membrane"/>
    <property type="evidence" value="ECO:0007669"/>
    <property type="project" value="TreeGrafter"/>
</dbReference>
<feature type="transmembrane region" description="Helical" evidence="1">
    <location>
        <begin position="20"/>
        <end position="41"/>
    </location>
</feature>
<dbReference type="Proteomes" id="UP001168821">
    <property type="component" value="Unassembled WGS sequence"/>
</dbReference>
<organism evidence="2 3">
    <name type="scientific">Zophobas morio</name>
    <dbReference type="NCBI Taxonomy" id="2755281"/>
    <lineage>
        <taxon>Eukaryota</taxon>
        <taxon>Metazoa</taxon>
        <taxon>Ecdysozoa</taxon>
        <taxon>Arthropoda</taxon>
        <taxon>Hexapoda</taxon>
        <taxon>Insecta</taxon>
        <taxon>Pterygota</taxon>
        <taxon>Neoptera</taxon>
        <taxon>Endopterygota</taxon>
        <taxon>Coleoptera</taxon>
        <taxon>Polyphaga</taxon>
        <taxon>Cucujiformia</taxon>
        <taxon>Tenebrionidae</taxon>
        <taxon>Zophobas</taxon>
    </lineage>
</organism>
<evidence type="ECO:0000313" key="3">
    <source>
        <dbReference type="Proteomes" id="UP001168821"/>
    </source>
</evidence>
<name>A0AA38I1D3_9CUCU</name>
<dbReference type="InterPro" id="IPR038976">
    <property type="entry name" value="Ssk"/>
</dbReference>
<accession>A0AA38I1D3</accession>
<dbReference type="EMBL" id="JALNTZ010000007">
    <property type="protein sequence ID" value="KAJ3645957.1"/>
    <property type="molecule type" value="Genomic_DNA"/>
</dbReference>
<dbReference type="AlphaFoldDB" id="A0AA38I1D3"/>
<protein>
    <submittedName>
        <fullName evidence="2">Uncharacterized protein</fullName>
    </submittedName>
</protein>
<sequence>MGFIYEPVNGIHLAHTNLHHIGIMYTAYTGFMLINIILLISRVIKDRIYFPTIVLFAISGAALFLITGILLTVDRLKFSGKIFHPRQYQLSMMTISICLSFVNATVFTIEAVFTCMRRQDL</sequence>
<reference evidence="2" key="1">
    <citation type="journal article" date="2023" name="G3 (Bethesda)">
        <title>Whole genome assemblies of Zophobas morio and Tenebrio molitor.</title>
        <authorList>
            <person name="Kaur S."/>
            <person name="Stinson S.A."/>
            <person name="diCenzo G.C."/>
        </authorList>
    </citation>
    <scope>NUCLEOTIDE SEQUENCE</scope>
    <source>
        <strain evidence="2">QUZm001</strain>
    </source>
</reference>
<dbReference type="PANTHER" id="PTHR36692:SF2">
    <property type="entry name" value="GEO12064P1"/>
    <property type="match status" value="1"/>
</dbReference>